<keyword evidence="4" id="KW-1185">Reference proteome</keyword>
<keyword evidence="2" id="KW-0812">Transmembrane</keyword>
<dbReference type="PATRIC" id="fig|665952.3.peg.3214"/>
<evidence type="ECO:0000313" key="3">
    <source>
        <dbReference type="EMBL" id="EHL73741.1"/>
    </source>
</evidence>
<name>G9QPV0_9BACI</name>
<evidence type="ECO:0000256" key="1">
    <source>
        <dbReference type="SAM" id="MobiDB-lite"/>
    </source>
</evidence>
<evidence type="ECO:0000313" key="4">
    <source>
        <dbReference type="Proteomes" id="UP000011747"/>
    </source>
</evidence>
<gene>
    <name evidence="3" type="ORF">HMPREF1015_00317</name>
</gene>
<sequence length="117" mass="13554">METMIGLLIIIVGSYLYNMFMRKAKPQQKRSINRIKKERTAEKTHPLSAKATKDLEPNFIRHSKRNEREDHQARAAFEIKEAAEEQSAMTIQEKELVKGIILAEVLGPPRAKRNYFS</sequence>
<dbReference type="RefSeq" id="WP_003355400.1">
    <property type="nucleotide sequence ID" value="NZ_JH414764.1"/>
</dbReference>
<protein>
    <submittedName>
        <fullName evidence="3">Uncharacterized protein</fullName>
    </submittedName>
</protein>
<feature type="compositionally biased region" description="Basic residues" evidence="1">
    <location>
        <begin position="28"/>
        <end position="37"/>
    </location>
</feature>
<feature type="transmembrane region" description="Helical" evidence="2">
    <location>
        <begin position="6"/>
        <end position="21"/>
    </location>
</feature>
<organism evidence="3 4">
    <name type="scientific">Bacillus smithii 7_3_47FAA</name>
    <dbReference type="NCBI Taxonomy" id="665952"/>
    <lineage>
        <taxon>Bacteria</taxon>
        <taxon>Bacillati</taxon>
        <taxon>Bacillota</taxon>
        <taxon>Bacilli</taxon>
        <taxon>Bacillales</taxon>
        <taxon>Bacillaceae</taxon>
        <taxon>Bacillus</taxon>
    </lineage>
</organism>
<keyword evidence="2" id="KW-1133">Transmembrane helix</keyword>
<evidence type="ECO:0000256" key="2">
    <source>
        <dbReference type="SAM" id="Phobius"/>
    </source>
</evidence>
<dbReference type="AlphaFoldDB" id="G9QPV0"/>
<reference evidence="3 4" key="1">
    <citation type="submission" date="2011-09" db="EMBL/GenBank/DDBJ databases">
        <title>The Genome Sequence of Bacillus smithii 7_3_47FAA.</title>
        <authorList>
            <consortium name="The Broad Institute Genome Sequencing Platform"/>
            <person name="Earl A."/>
            <person name="Ward D."/>
            <person name="Feldgarden M."/>
            <person name="Gevers D."/>
            <person name="Daigneault M."/>
            <person name="Strauss J."/>
            <person name="Allen-Vercoe E."/>
            <person name="Young S.K."/>
            <person name="Zeng Q."/>
            <person name="Gargeya S."/>
            <person name="Fitzgerald M."/>
            <person name="Haas B."/>
            <person name="Abouelleil A."/>
            <person name="Alvarado L."/>
            <person name="Arachchi H.M."/>
            <person name="Berlin A."/>
            <person name="Brown A."/>
            <person name="Chapman S.B."/>
            <person name="Chen Z."/>
            <person name="Dunbar C."/>
            <person name="Freedman E."/>
            <person name="Gearin G."/>
            <person name="Goldberg J."/>
            <person name="Griggs A."/>
            <person name="Gujja S."/>
            <person name="Heiman D."/>
            <person name="Howarth C."/>
            <person name="Larson L."/>
            <person name="Lui A."/>
            <person name="MacDonald P.J.P."/>
            <person name="Montmayeur A."/>
            <person name="Murphy C."/>
            <person name="Neiman D."/>
            <person name="Pearson M."/>
            <person name="Priest M."/>
            <person name="Roberts A."/>
            <person name="Saif S."/>
            <person name="Shea T."/>
            <person name="Shenoy N."/>
            <person name="Sisk P."/>
            <person name="Stolte C."/>
            <person name="Sykes S."/>
            <person name="Wortman J."/>
            <person name="Nusbaum C."/>
            <person name="Birren B."/>
        </authorList>
    </citation>
    <scope>NUCLEOTIDE SEQUENCE [LARGE SCALE GENOMIC DNA]</scope>
    <source>
        <strain evidence="3 4">7_3_47FAA</strain>
    </source>
</reference>
<comment type="caution">
    <text evidence="3">The sequence shown here is derived from an EMBL/GenBank/DDBJ whole genome shotgun (WGS) entry which is preliminary data.</text>
</comment>
<keyword evidence="2" id="KW-0472">Membrane</keyword>
<feature type="compositionally biased region" description="Basic and acidic residues" evidence="1">
    <location>
        <begin position="38"/>
        <end position="56"/>
    </location>
</feature>
<dbReference type="HOGENOM" id="CLU_2080067_0_0_9"/>
<dbReference type="EMBL" id="ACWF01000156">
    <property type="protein sequence ID" value="EHL73741.1"/>
    <property type="molecule type" value="Genomic_DNA"/>
</dbReference>
<proteinExistence type="predicted"/>
<feature type="region of interest" description="Disordered" evidence="1">
    <location>
        <begin position="28"/>
        <end position="71"/>
    </location>
</feature>
<accession>G9QPV0</accession>
<dbReference type="Proteomes" id="UP000011747">
    <property type="component" value="Unassembled WGS sequence"/>
</dbReference>